<evidence type="ECO:0000313" key="2">
    <source>
        <dbReference type="EMBL" id="PZP56719.1"/>
    </source>
</evidence>
<comment type="caution">
    <text evidence="2">The sequence shown here is derived from an EMBL/GenBank/DDBJ whole genome shotgun (WGS) entry which is preliminary data.</text>
</comment>
<evidence type="ECO:0000256" key="1">
    <source>
        <dbReference type="SAM" id="MobiDB-lite"/>
    </source>
</evidence>
<feature type="region of interest" description="Disordered" evidence="1">
    <location>
        <begin position="92"/>
        <end position="140"/>
    </location>
</feature>
<dbReference type="Proteomes" id="UP000249739">
    <property type="component" value="Unassembled WGS sequence"/>
</dbReference>
<name>A0A2W5HSX5_9BACT</name>
<proteinExistence type="predicted"/>
<sequence length="154" mass="17076">MKYVIRLTSLTALLLALLSGASLFWVSQQVQQVEREQRQLVQANSQEEESIRVLKAEWDYLNRPERLEELSTKYLNMAPVSADTMIQSISAIPDPEEPSMLPQEEKILEVSTSAPAKRQAPAPVKLSPPDIAEGRGNQEGEFQKVLSDAGATGQ</sequence>
<evidence type="ECO:0000313" key="3">
    <source>
        <dbReference type="Proteomes" id="UP000249739"/>
    </source>
</evidence>
<dbReference type="EMBL" id="QFOT01000017">
    <property type="protein sequence ID" value="PZP56719.1"/>
    <property type="molecule type" value="Genomic_DNA"/>
</dbReference>
<dbReference type="AlphaFoldDB" id="A0A2W5HSX5"/>
<accession>A0A2W5HSX5</accession>
<organism evidence="2 3">
    <name type="scientific">Micavibrio aeruginosavorus</name>
    <dbReference type="NCBI Taxonomy" id="349221"/>
    <lineage>
        <taxon>Bacteria</taxon>
        <taxon>Pseudomonadati</taxon>
        <taxon>Bdellovibrionota</taxon>
        <taxon>Bdellovibrionia</taxon>
        <taxon>Bdellovibrionales</taxon>
        <taxon>Pseudobdellovibrionaceae</taxon>
        <taxon>Micavibrio</taxon>
    </lineage>
</organism>
<gene>
    <name evidence="2" type="ORF">DI586_02820</name>
</gene>
<reference evidence="2 3" key="1">
    <citation type="submission" date="2017-08" db="EMBL/GenBank/DDBJ databases">
        <title>Infants hospitalized years apart are colonized by the same room-sourced microbial strains.</title>
        <authorList>
            <person name="Brooks B."/>
            <person name="Olm M.R."/>
            <person name="Firek B.A."/>
            <person name="Baker R."/>
            <person name="Thomas B.C."/>
            <person name="Morowitz M.J."/>
            <person name="Banfield J.F."/>
        </authorList>
    </citation>
    <scope>NUCLEOTIDE SEQUENCE [LARGE SCALE GENOMIC DNA]</scope>
    <source>
        <strain evidence="2">S2_006_000_R2_64</strain>
    </source>
</reference>
<protein>
    <submittedName>
        <fullName evidence="2">Energy transducer TonB</fullName>
    </submittedName>
</protein>